<evidence type="ECO:0000313" key="4">
    <source>
        <dbReference type="EMBL" id="CAF4824273.1"/>
    </source>
</evidence>
<dbReference type="Pfam" id="PF13424">
    <property type="entry name" value="TPR_12"/>
    <property type="match status" value="1"/>
</dbReference>
<dbReference type="PROSITE" id="PS50005">
    <property type="entry name" value="TPR"/>
    <property type="match status" value="1"/>
</dbReference>
<dbReference type="InterPro" id="IPR011990">
    <property type="entry name" value="TPR-like_helical_dom_sf"/>
</dbReference>
<evidence type="ECO:0000313" key="5">
    <source>
        <dbReference type="Proteomes" id="UP000663873"/>
    </source>
</evidence>
<evidence type="ECO:0000256" key="3">
    <source>
        <dbReference type="PROSITE-ProRule" id="PRU00339"/>
    </source>
</evidence>
<dbReference type="SMART" id="SM00028">
    <property type="entry name" value="TPR"/>
    <property type="match status" value="2"/>
</dbReference>
<evidence type="ECO:0000256" key="1">
    <source>
        <dbReference type="ARBA" id="ARBA00022737"/>
    </source>
</evidence>
<dbReference type="SUPFAM" id="SSF48452">
    <property type="entry name" value="TPR-like"/>
    <property type="match status" value="1"/>
</dbReference>
<keyword evidence="2 3" id="KW-0802">TPR repeat</keyword>
<evidence type="ECO:0008006" key="6">
    <source>
        <dbReference type="Google" id="ProtNLM"/>
    </source>
</evidence>
<dbReference type="Proteomes" id="UP000663873">
    <property type="component" value="Unassembled WGS sequence"/>
</dbReference>
<dbReference type="PANTHER" id="PTHR45641">
    <property type="entry name" value="TETRATRICOPEPTIDE REPEAT PROTEIN (AFU_ORTHOLOGUE AFUA_6G03870)"/>
    <property type="match status" value="1"/>
</dbReference>
<comment type="caution">
    <text evidence="4">The sequence shown here is derived from an EMBL/GenBank/DDBJ whole genome shotgun (WGS) entry which is preliminary data.</text>
</comment>
<dbReference type="PROSITE" id="PS50293">
    <property type="entry name" value="TPR_REGION"/>
    <property type="match status" value="1"/>
</dbReference>
<dbReference type="Gene3D" id="1.25.40.10">
    <property type="entry name" value="Tetratricopeptide repeat domain"/>
    <property type="match status" value="1"/>
</dbReference>
<keyword evidence="1" id="KW-0677">Repeat</keyword>
<dbReference type="EMBL" id="CAJOBP010053857">
    <property type="protein sequence ID" value="CAF4824273.1"/>
    <property type="molecule type" value="Genomic_DNA"/>
</dbReference>
<gene>
    <name evidence="4" type="ORF">UJA718_LOCUS42304</name>
</gene>
<reference evidence="4" key="1">
    <citation type="submission" date="2021-02" db="EMBL/GenBank/DDBJ databases">
        <authorList>
            <person name="Nowell W R."/>
        </authorList>
    </citation>
    <scope>NUCLEOTIDE SEQUENCE</scope>
</reference>
<sequence>MLGRMKYHQGEYQQAVTFYEKSLQIYKKILSPDDPVLATSYNNIGGVYSSMGEYSKALEYYEKSHQIYEKSLPPTHPNLADTYLKIA</sequence>
<dbReference type="AlphaFoldDB" id="A0A821QL29"/>
<organism evidence="4 5">
    <name type="scientific">Rotaria socialis</name>
    <dbReference type="NCBI Taxonomy" id="392032"/>
    <lineage>
        <taxon>Eukaryota</taxon>
        <taxon>Metazoa</taxon>
        <taxon>Spiralia</taxon>
        <taxon>Gnathifera</taxon>
        <taxon>Rotifera</taxon>
        <taxon>Eurotatoria</taxon>
        <taxon>Bdelloidea</taxon>
        <taxon>Philodinida</taxon>
        <taxon>Philodinidae</taxon>
        <taxon>Rotaria</taxon>
    </lineage>
</organism>
<evidence type="ECO:0000256" key="2">
    <source>
        <dbReference type="ARBA" id="ARBA00022803"/>
    </source>
</evidence>
<protein>
    <recommendedName>
        <fullName evidence="6">Kinesin light chain</fullName>
    </recommendedName>
</protein>
<feature type="repeat" description="TPR" evidence="3">
    <location>
        <begin position="38"/>
        <end position="71"/>
    </location>
</feature>
<keyword evidence="5" id="KW-1185">Reference proteome</keyword>
<accession>A0A821QL29</accession>
<name>A0A821QL29_9BILA</name>
<dbReference type="PANTHER" id="PTHR45641:SF19">
    <property type="entry name" value="NEPHROCYSTIN-3"/>
    <property type="match status" value="1"/>
</dbReference>
<dbReference type="InterPro" id="IPR019734">
    <property type="entry name" value="TPR_rpt"/>
</dbReference>
<feature type="non-terminal residue" evidence="4">
    <location>
        <position position="87"/>
    </location>
</feature>
<proteinExistence type="predicted"/>